<evidence type="ECO:0000259" key="3">
    <source>
        <dbReference type="Pfam" id="PF05193"/>
    </source>
</evidence>
<feature type="domain" description="Peptidase M16 C-terminal" evidence="3">
    <location>
        <begin position="85"/>
        <end position="258"/>
    </location>
</feature>
<accession>A0A0F9LM11</accession>
<dbReference type="InterPro" id="IPR050361">
    <property type="entry name" value="MPP/UQCRC_Complex"/>
</dbReference>
<dbReference type="SUPFAM" id="SSF63411">
    <property type="entry name" value="LuxS/MPP-like metallohydrolase"/>
    <property type="match status" value="2"/>
</dbReference>
<name>A0A0F9LM11_9ZZZZ</name>
<proteinExistence type="inferred from homology"/>
<dbReference type="PANTHER" id="PTHR11851">
    <property type="entry name" value="METALLOPROTEASE"/>
    <property type="match status" value="1"/>
</dbReference>
<dbReference type="Pfam" id="PF00675">
    <property type="entry name" value="Peptidase_M16"/>
    <property type="match status" value="1"/>
</dbReference>
<reference evidence="4" key="1">
    <citation type="journal article" date="2015" name="Nature">
        <title>Complex archaea that bridge the gap between prokaryotes and eukaryotes.</title>
        <authorList>
            <person name="Spang A."/>
            <person name="Saw J.H."/>
            <person name="Jorgensen S.L."/>
            <person name="Zaremba-Niedzwiedzka K."/>
            <person name="Martijn J."/>
            <person name="Lind A.E."/>
            <person name="van Eijk R."/>
            <person name="Schleper C."/>
            <person name="Guy L."/>
            <person name="Ettema T.J."/>
        </authorList>
    </citation>
    <scope>NUCLEOTIDE SEQUENCE</scope>
</reference>
<dbReference type="Pfam" id="PF05193">
    <property type="entry name" value="Peptidase_M16_C"/>
    <property type="match status" value="1"/>
</dbReference>
<feature type="non-terminal residue" evidence="4">
    <location>
        <position position="260"/>
    </location>
</feature>
<evidence type="ECO:0000256" key="1">
    <source>
        <dbReference type="ARBA" id="ARBA00007261"/>
    </source>
</evidence>
<dbReference type="PANTHER" id="PTHR11851:SF49">
    <property type="entry name" value="MITOCHONDRIAL-PROCESSING PEPTIDASE SUBUNIT ALPHA"/>
    <property type="match status" value="1"/>
</dbReference>
<evidence type="ECO:0000259" key="2">
    <source>
        <dbReference type="Pfam" id="PF00675"/>
    </source>
</evidence>
<dbReference type="InterPro" id="IPR011765">
    <property type="entry name" value="Pept_M16_N"/>
</dbReference>
<evidence type="ECO:0000313" key="4">
    <source>
        <dbReference type="EMBL" id="KKM65370.1"/>
    </source>
</evidence>
<dbReference type="Gene3D" id="3.30.830.10">
    <property type="entry name" value="Metalloenzyme, LuxS/M16 peptidase-like"/>
    <property type="match status" value="2"/>
</dbReference>
<dbReference type="InterPro" id="IPR011249">
    <property type="entry name" value="Metalloenz_LuxS/M16"/>
</dbReference>
<evidence type="ECO:0008006" key="5">
    <source>
        <dbReference type="Google" id="ProtNLM"/>
    </source>
</evidence>
<dbReference type="GO" id="GO:0046872">
    <property type="term" value="F:metal ion binding"/>
    <property type="evidence" value="ECO:0007669"/>
    <property type="project" value="InterPro"/>
</dbReference>
<organism evidence="4">
    <name type="scientific">marine sediment metagenome</name>
    <dbReference type="NCBI Taxonomy" id="412755"/>
    <lineage>
        <taxon>unclassified sequences</taxon>
        <taxon>metagenomes</taxon>
        <taxon>ecological metagenomes</taxon>
    </lineage>
</organism>
<comment type="similarity">
    <text evidence="1">Belongs to the peptidase M16 family.</text>
</comment>
<feature type="domain" description="Peptidase M16 N-terminal" evidence="2">
    <location>
        <begin position="2"/>
        <end position="75"/>
    </location>
</feature>
<comment type="caution">
    <text evidence="4">The sequence shown here is derived from an EMBL/GenBank/DDBJ whole genome shotgun (WGS) entry which is preliminary data.</text>
</comment>
<sequence>MTGYYIDCSARHAIAAIDLVADSMQNIKFEPSEFQRELSVVRQELADGMVSRQRVQWKLLKQTLYLLHPVRHPIIGYLDVLDRTTNQTIIDFYRERYVPNNQVFVVVGDVVTQDVLDEVARQWVGTGRGRETFVPLPDEPEQLTPREAFQEMDGSTYDIVVAWPTVKLSHPDLYALDVAAYILAEGESSRMVRRLKYERQLVLSVSSGSFTPGFVKGYFAIMASAQPEHWQEASEEILSDVYRLRDALVSPAELATTVRR</sequence>
<dbReference type="InterPro" id="IPR007863">
    <property type="entry name" value="Peptidase_M16_C"/>
</dbReference>
<dbReference type="EMBL" id="LAZR01010736">
    <property type="protein sequence ID" value="KKM65370.1"/>
    <property type="molecule type" value="Genomic_DNA"/>
</dbReference>
<protein>
    <recommendedName>
        <fullName evidence="5">Peptidase M16 C-terminal domain-containing protein</fullName>
    </recommendedName>
</protein>
<dbReference type="AlphaFoldDB" id="A0A0F9LM11"/>
<gene>
    <name evidence="4" type="ORF">LCGC14_1492020</name>
</gene>